<dbReference type="Proteomes" id="UP000199073">
    <property type="component" value="Unassembled WGS sequence"/>
</dbReference>
<dbReference type="EMBL" id="FNJI01000034">
    <property type="protein sequence ID" value="SDP68009.1"/>
    <property type="molecule type" value="Genomic_DNA"/>
</dbReference>
<organism evidence="1 2">
    <name type="scientific">Desulforhopalus singaporensis</name>
    <dbReference type="NCBI Taxonomy" id="91360"/>
    <lineage>
        <taxon>Bacteria</taxon>
        <taxon>Pseudomonadati</taxon>
        <taxon>Thermodesulfobacteriota</taxon>
        <taxon>Desulfobulbia</taxon>
        <taxon>Desulfobulbales</taxon>
        <taxon>Desulfocapsaceae</taxon>
        <taxon>Desulforhopalus</taxon>
    </lineage>
</organism>
<gene>
    <name evidence="1" type="ORF">SAMN05660330_03666</name>
</gene>
<sequence>MFRAMQYTSIPYQCKVLIVFCAPCFYLPQKRVNFQSGFLASFSLCFKLNWGVQHHVQAWFGTKIKRLTFYRSPGYLQKSRCKPFAPCCLRPRRFFFICKNFMAKPLGKGKCITLAVSLPIMEYRDDATA</sequence>
<accession>A0A1H0UP87</accession>
<evidence type="ECO:0000313" key="2">
    <source>
        <dbReference type="Proteomes" id="UP000199073"/>
    </source>
</evidence>
<protein>
    <submittedName>
        <fullName evidence="1">Uncharacterized protein</fullName>
    </submittedName>
</protein>
<name>A0A1H0UP87_9BACT</name>
<dbReference type="AlphaFoldDB" id="A0A1H0UP87"/>
<proteinExistence type="predicted"/>
<reference evidence="1 2" key="1">
    <citation type="submission" date="2016-10" db="EMBL/GenBank/DDBJ databases">
        <authorList>
            <person name="de Groot N.N."/>
        </authorList>
    </citation>
    <scope>NUCLEOTIDE SEQUENCE [LARGE SCALE GENOMIC DNA]</scope>
    <source>
        <strain evidence="1 2">DSM 12130</strain>
    </source>
</reference>
<keyword evidence="2" id="KW-1185">Reference proteome</keyword>
<evidence type="ECO:0000313" key="1">
    <source>
        <dbReference type="EMBL" id="SDP68009.1"/>
    </source>
</evidence>